<name>A0A819Y5I4_9BILA</name>
<gene>
    <name evidence="1" type="ORF">OXD698_LOCUS38158</name>
</gene>
<evidence type="ECO:0000313" key="1">
    <source>
        <dbReference type="EMBL" id="CAF4152726.1"/>
    </source>
</evidence>
<comment type="caution">
    <text evidence="1">The sequence shown here is derived from an EMBL/GenBank/DDBJ whole genome shotgun (WGS) entry which is preliminary data.</text>
</comment>
<dbReference type="EMBL" id="CAJOAZ010007054">
    <property type="protein sequence ID" value="CAF4152726.1"/>
    <property type="molecule type" value="Genomic_DNA"/>
</dbReference>
<proteinExistence type="predicted"/>
<organism evidence="1 2">
    <name type="scientific">Adineta steineri</name>
    <dbReference type="NCBI Taxonomy" id="433720"/>
    <lineage>
        <taxon>Eukaryota</taxon>
        <taxon>Metazoa</taxon>
        <taxon>Spiralia</taxon>
        <taxon>Gnathifera</taxon>
        <taxon>Rotifera</taxon>
        <taxon>Eurotatoria</taxon>
        <taxon>Bdelloidea</taxon>
        <taxon>Adinetida</taxon>
        <taxon>Adinetidae</taxon>
        <taxon>Adineta</taxon>
    </lineage>
</organism>
<dbReference type="Proteomes" id="UP000663844">
    <property type="component" value="Unassembled WGS sequence"/>
</dbReference>
<accession>A0A819Y5I4</accession>
<sequence length="66" mass="7214">MSNGSDSNQKALTASPIVHVRFLAKNALFSSISFKFACQGYRVSLSKKQIATCTYKSSAYHIPLVT</sequence>
<protein>
    <submittedName>
        <fullName evidence="1">Uncharacterized protein</fullName>
    </submittedName>
</protein>
<evidence type="ECO:0000313" key="2">
    <source>
        <dbReference type="Proteomes" id="UP000663844"/>
    </source>
</evidence>
<dbReference type="AlphaFoldDB" id="A0A819Y5I4"/>
<reference evidence="1" key="1">
    <citation type="submission" date="2021-02" db="EMBL/GenBank/DDBJ databases">
        <authorList>
            <person name="Nowell W R."/>
        </authorList>
    </citation>
    <scope>NUCLEOTIDE SEQUENCE</scope>
</reference>